<comment type="caution">
    <text evidence="3">The sequence shown here is derived from an EMBL/GenBank/DDBJ whole genome shotgun (WGS) entry which is preliminary data.</text>
</comment>
<feature type="compositionally biased region" description="Basic and acidic residues" evidence="1">
    <location>
        <begin position="164"/>
        <end position="175"/>
    </location>
</feature>
<protein>
    <recommendedName>
        <fullName evidence="2">Retrotransposon gag domain-containing protein</fullName>
    </recommendedName>
</protein>
<dbReference type="Proteomes" id="UP001151760">
    <property type="component" value="Unassembled WGS sequence"/>
</dbReference>
<organism evidence="3 4">
    <name type="scientific">Tanacetum coccineum</name>
    <dbReference type="NCBI Taxonomy" id="301880"/>
    <lineage>
        <taxon>Eukaryota</taxon>
        <taxon>Viridiplantae</taxon>
        <taxon>Streptophyta</taxon>
        <taxon>Embryophyta</taxon>
        <taxon>Tracheophyta</taxon>
        <taxon>Spermatophyta</taxon>
        <taxon>Magnoliopsida</taxon>
        <taxon>eudicotyledons</taxon>
        <taxon>Gunneridae</taxon>
        <taxon>Pentapetalae</taxon>
        <taxon>asterids</taxon>
        <taxon>campanulids</taxon>
        <taxon>Asterales</taxon>
        <taxon>Asteraceae</taxon>
        <taxon>Asteroideae</taxon>
        <taxon>Anthemideae</taxon>
        <taxon>Anthemidinae</taxon>
        <taxon>Tanacetum</taxon>
    </lineage>
</organism>
<dbReference type="InterPro" id="IPR005162">
    <property type="entry name" value="Retrotrans_gag_dom"/>
</dbReference>
<evidence type="ECO:0000256" key="1">
    <source>
        <dbReference type="SAM" id="MobiDB-lite"/>
    </source>
</evidence>
<evidence type="ECO:0000259" key="2">
    <source>
        <dbReference type="Pfam" id="PF03732"/>
    </source>
</evidence>
<sequence>MAIINHPGPRKTPIARKYTYENFMSCQPFYFNGTEGAVGLIHWFERTESIFSRSNYAKKNKVKFAINTLTEEALFWWNSIAQPIRIEEAYKITWSEFKRLLIKKFCPQTEIKKMEEAITITQKLIEQVMKHNLVQETNNHKRKIEDRRNTTNGNNNNYRNNNRSNDHHQQQNRKQETFRTYTATNGYTGNLPLRTRCTLHHIGPCTVRCQTCNKIGHQTKNYKNKGPSDY</sequence>
<evidence type="ECO:0000313" key="3">
    <source>
        <dbReference type="EMBL" id="GJT26905.1"/>
    </source>
</evidence>
<dbReference type="EMBL" id="BQNB010014331">
    <property type="protein sequence ID" value="GJT26905.1"/>
    <property type="molecule type" value="Genomic_DNA"/>
</dbReference>
<feature type="domain" description="Retrotransposon gag" evidence="2">
    <location>
        <begin position="63"/>
        <end position="118"/>
    </location>
</feature>
<keyword evidence="4" id="KW-1185">Reference proteome</keyword>
<reference evidence="3" key="2">
    <citation type="submission" date="2022-01" db="EMBL/GenBank/DDBJ databases">
        <authorList>
            <person name="Yamashiro T."/>
            <person name="Shiraishi A."/>
            <person name="Satake H."/>
            <person name="Nakayama K."/>
        </authorList>
    </citation>
    <scope>NUCLEOTIDE SEQUENCE</scope>
</reference>
<accession>A0ABQ5CJI7</accession>
<evidence type="ECO:0000313" key="4">
    <source>
        <dbReference type="Proteomes" id="UP001151760"/>
    </source>
</evidence>
<feature type="region of interest" description="Disordered" evidence="1">
    <location>
        <begin position="135"/>
        <end position="175"/>
    </location>
</feature>
<gene>
    <name evidence="3" type="ORF">Tco_0907180</name>
</gene>
<name>A0ABQ5CJI7_9ASTR</name>
<feature type="compositionally biased region" description="Low complexity" evidence="1">
    <location>
        <begin position="150"/>
        <end position="163"/>
    </location>
</feature>
<dbReference type="Pfam" id="PF03732">
    <property type="entry name" value="Retrotrans_gag"/>
    <property type="match status" value="1"/>
</dbReference>
<proteinExistence type="predicted"/>
<reference evidence="3" key="1">
    <citation type="journal article" date="2022" name="Int. J. Mol. Sci.">
        <title>Draft Genome of Tanacetum Coccineum: Genomic Comparison of Closely Related Tanacetum-Family Plants.</title>
        <authorList>
            <person name="Yamashiro T."/>
            <person name="Shiraishi A."/>
            <person name="Nakayama K."/>
            <person name="Satake H."/>
        </authorList>
    </citation>
    <scope>NUCLEOTIDE SEQUENCE</scope>
</reference>